<name>A0ABS7CT77_9BACT</name>
<organism evidence="2 3">
    <name type="scientific">Pontibacter aydingkolensis</name>
    <dbReference type="NCBI Taxonomy" id="1911536"/>
    <lineage>
        <taxon>Bacteria</taxon>
        <taxon>Pseudomonadati</taxon>
        <taxon>Bacteroidota</taxon>
        <taxon>Cytophagia</taxon>
        <taxon>Cytophagales</taxon>
        <taxon>Hymenobacteraceae</taxon>
        <taxon>Pontibacter</taxon>
    </lineage>
</organism>
<protein>
    <recommendedName>
        <fullName evidence="4">YD repeat-containing protein</fullName>
    </recommendedName>
</protein>
<evidence type="ECO:0000256" key="1">
    <source>
        <dbReference type="SAM" id="SignalP"/>
    </source>
</evidence>
<feature type="signal peptide" evidence="1">
    <location>
        <begin position="1"/>
        <end position="22"/>
    </location>
</feature>
<feature type="chain" id="PRO_5045639824" description="YD repeat-containing protein" evidence="1">
    <location>
        <begin position="23"/>
        <end position="285"/>
    </location>
</feature>
<evidence type="ECO:0000313" key="3">
    <source>
        <dbReference type="Proteomes" id="UP000813018"/>
    </source>
</evidence>
<proteinExistence type="predicted"/>
<evidence type="ECO:0008006" key="4">
    <source>
        <dbReference type="Google" id="ProtNLM"/>
    </source>
</evidence>
<comment type="caution">
    <text evidence="2">The sequence shown here is derived from an EMBL/GenBank/DDBJ whole genome shotgun (WGS) entry which is preliminary data.</text>
</comment>
<dbReference type="EMBL" id="JAHYXK010000005">
    <property type="protein sequence ID" value="MBW7467065.1"/>
    <property type="molecule type" value="Genomic_DNA"/>
</dbReference>
<keyword evidence="1" id="KW-0732">Signal</keyword>
<dbReference type="RefSeq" id="WP_219876944.1">
    <property type="nucleotide sequence ID" value="NZ_JAHYXK010000005.1"/>
</dbReference>
<dbReference type="Gene3D" id="2.180.10.10">
    <property type="entry name" value="RHS repeat-associated core"/>
    <property type="match status" value="1"/>
</dbReference>
<gene>
    <name evidence="2" type="ORF">K0O23_08285</name>
</gene>
<keyword evidence="3" id="KW-1185">Reference proteome</keyword>
<evidence type="ECO:0000313" key="2">
    <source>
        <dbReference type="EMBL" id="MBW7467065.1"/>
    </source>
</evidence>
<reference evidence="2 3" key="1">
    <citation type="journal article" date="2016" name="Int. J. Syst. Evol. Microbiol.">
        <title>Pontibacter aydingkolensis sp. nov., isolated from soil of a salt lake.</title>
        <authorList>
            <person name="Osman G."/>
            <person name="Zhang T."/>
            <person name="Lou K."/>
            <person name="Gao Y."/>
            <person name="Chang W."/>
            <person name="Lin Q."/>
            <person name="Yang H.M."/>
            <person name="Huo X.D."/>
            <person name="Wang N."/>
        </authorList>
    </citation>
    <scope>NUCLEOTIDE SEQUENCE [LARGE SCALE GENOMIC DNA]</scope>
    <source>
        <strain evidence="2 3">KACC 19255</strain>
    </source>
</reference>
<accession>A0ABS7CT77</accession>
<dbReference type="Proteomes" id="UP000813018">
    <property type="component" value="Unassembled WGS sequence"/>
</dbReference>
<sequence>MRSFTLLFFVCLSISFYSYSHTNPDSLLKANKVVEEIIHEGSRLAGKRVYDSNGNLISHYYSDFTPEGITTSSISKYNSENRKIFTKSTHSSLSDTTYIVYQYDQQGNRIAVIDGNNNRMTFKYEYDSEGRVVKQIFFASSGKEKSEETYKYDQFGNEIEQIIYNGNSNPRINKTYYDSKNREARSESLDNGKVRFITSMVYDNKNNLVKVIYDSGGSKYGDKYVFDERNRVSKKIHFRLEDDEEVITGLEEFSYYDNGLLKEYSEDIISFARKRRVFNFTYKQS</sequence>